<dbReference type="Pfam" id="PF00015">
    <property type="entry name" value="MCPsignal"/>
    <property type="match status" value="1"/>
</dbReference>
<comment type="subcellular location">
    <subcellularLocation>
        <location evidence="1">Membrane</location>
    </subcellularLocation>
</comment>
<feature type="transmembrane region" description="Helical" evidence="4">
    <location>
        <begin position="33"/>
        <end position="52"/>
    </location>
</feature>
<evidence type="ECO:0000313" key="8">
    <source>
        <dbReference type="Proteomes" id="UP000321525"/>
    </source>
</evidence>
<feature type="transmembrane region" description="Helical" evidence="4">
    <location>
        <begin position="9"/>
        <end position="27"/>
    </location>
</feature>
<evidence type="ECO:0000256" key="3">
    <source>
        <dbReference type="PROSITE-ProRule" id="PRU00284"/>
    </source>
</evidence>
<dbReference type="Gene3D" id="1.10.287.950">
    <property type="entry name" value="Methyl-accepting chemotaxis protein"/>
    <property type="match status" value="1"/>
</dbReference>
<dbReference type="SUPFAM" id="SSF58104">
    <property type="entry name" value="Methyl-accepting chemotaxis protein (MCP) signaling domain"/>
    <property type="match status" value="1"/>
</dbReference>
<dbReference type="InterPro" id="IPR004089">
    <property type="entry name" value="MCPsignal_dom"/>
</dbReference>
<evidence type="ECO:0000313" key="9">
    <source>
        <dbReference type="Proteomes" id="UP000321917"/>
    </source>
</evidence>
<evidence type="ECO:0000256" key="2">
    <source>
        <dbReference type="ARBA" id="ARBA00023224"/>
    </source>
</evidence>
<keyword evidence="4" id="KW-0812">Transmembrane</keyword>
<keyword evidence="4" id="KW-0472">Membrane</keyword>
<evidence type="ECO:0000313" key="6">
    <source>
        <dbReference type="EMBL" id="TWX56112.1"/>
    </source>
</evidence>
<dbReference type="PANTHER" id="PTHR32089">
    <property type="entry name" value="METHYL-ACCEPTING CHEMOTAXIS PROTEIN MCPB"/>
    <property type="match status" value="1"/>
</dbReference>
<dbReference type="PANTHER" id="PTHR32089:SF112">
    <property type="entry name" value="LYSOZYME-LIKE PROTEIN-RELATED"/>
    <property type="match status" value="1"/>
</dbReference>
<keyword evidence="8" id="KW-1185">Reference proteome</keyword>
<dbReference type="Proteomes" id="UP000321525">
    <property type="component" value="Unassembled WGS sequence"/>
</dbReference>
<dbReference type="OrthoDB" id="2489132at2"/>
<organism evidence="7 9">
    <name type="scientific">Colwellia hornerae</name>
    <dbReference type="NCBI Taxonomy" id="89402"/>
    <lineage>
        <taxon>Bacteria</taxon>
        <taxon>Pseudomonadati</taxon>
        <taxon>Pseudomonadota</taxon>
        <taxon>Gammaproteobacteria</taxon>
        <taxon>Alteromonadales</taxon>
        <taxon>Colwelliaceae</taxon>
        <taxon>Colwellia</taxon>
    </lineage>
</organism>
<dbReference type="GO" id="GO:0006935">
    <property type="term" value="P:chemotaxis"/>
    <property type="evidence" value="ECO:0007669"/>
    <property type="project" value="UniProtKB-ARBA"/>
</dbReference>
<dbReference type="Proteomes" id="UP000321917">
    <property type="component" value="Unassembled WGS sequence"/>
</dbReference>
<feature type="domain" description="Methyl-accepting transducer" evidence="5">
    <location>
        <begin position="86"/>
        <end position="322"/>
    </location>
</feature>
<comment type="caution">
    <text evidence="7">The sequence shown here is derived from an EMBL/GenBank/DDBJ whole genome shotgun (WGS) entry which is preliminary data.</text>
</comment>
<dbReference type="EMBL" id="VOLR01000025">
    <property type="protein sequence ID" value="TWX56112.1"/>
    <property type="molecule type" value="Genomic_DNA"/>
</dbReference>
<evidence type="ECO:0000256" key="4">
    <source>
        <dbReference type="SAM" id="Phobius"/>
    </source>
</evidence>
<sequence length="528" mass="57349">MENKLQKSVLVSLVITIMITLIAYASHKAFSSVLLSSLSVAIVSFIAVFIVISRLHNTIKKDETKKQRDNLTTESLANIGQSIGNTASELAINSAEVSFFLNQLAQAIEISSEDVDRLATAAEEMSANSKQINENASLASEQASLAMTASSSSSAKLSHNIDTVNELHHAVSSATKKIESLASKTQQIQSITDVIDGISSQTNLLALNAAIEAARAGEQGRGFAVVADEVRALAGKTADATRKIGEMLKQISDETTETTQVIAEIVEKTDSVVITMTDLSHGFKEIDQLMADSSGASDQISHALKEQDLAANEISSAIINLHDFLVDKSHETKSVSKQATTLSNGTESIFVHISSFSSETLISNMCSQAQYTASKIGQLFEQSIQNNEITELQLFDFNYKPLGLSEPKKFTTGFDKFTDQHLPAIQEPLLVEFSNMIYAGAVDINGYFPTHNQCFSKPLTGNQAIDVINNRTKRLFNDPTGIRCGKHTDKFLLQTYKRDTGEIMHDVSAPIFVNGKHWGGFRIGFKAG</sequence>
<gene>
    <name evidence="6" type="ORF">ESZ26_15615</name>
    <name evidence="7" type="ORF">ESZ27_12935</name>
</gene>
<dbReference type="GO" id="GO:0007165">
    <property type="term" value="P:signal transduction"/>
    <property type="evidence" value="ECO:0007669"/>
    <property type="project" value="UniProtKB-KW"/>
</dbReference>
<dbReference type="PROSITE" id="PS50111">
    <property type="entry name" value="CHEMOTAXIS_TRANSDUC_2"/>
    <property type="match status" value="1"/>
</dbReference>
<dbReference type="CDD" id="cd11386">
    <property type="entry name" value="MCP_signal"/>
    <property type="match status" value="1"/>
</dbReference>
<accession>A0A5C6Q7Z5</accession>
<proteinExistence type="predicted"/>
<evidence type="ECO:0000313" key="7">
    <source>
        <dbReference type="EMBL" id="TWX65134.1"/>
    </source>
</evidence>
<evidence type="ECO:0000256" key="1">
    <source>
        <dbReference type="ARBA" id="ARBA00004370"/>
    </source>
</evidence>
<keyword evidence="4" id="KW-1133">Transmembrane helix</keyword>
<dbReference type="GO" id="GO:0016020">
    <property type="term" value="C:membrane"/>
    <property type="evidence" value="ECO:0007669"/>
    <property type="project" value="UniProtKB-SubCell"/>
</dbReference>
<protein>
    <submittedName>
        <fullName evidence="7">Methyl-accepting chemotaxis protein</fullName>
    </submittedName>
</protein>
<dbReference type="SMART" id="SM00283">
    <property type="entry name" value="MA"/>
    <property type="match status" value="1"/>
</dbReference>
<evidence type="ECO:0000259" key="5">
    <source>
        <dbReference type="PROSITE" id="PS50111"/>
    </source>
</evidence>
<reference evidence="7 9" key="1">
    <citation type="submission" date="2019-07" db="EMBL/GenBank/DDBJ databases">
        <title>Genomes of sea-ice associated Colwellia species.</title>
        <authorList>
            <person name="Bowman J.P."/>
        </authorList>
    </citation>
    <scope>NUCLEOTIDE SEQUENCE [LARGE SCALE GENOMIC DNA]</scope>
    <source>
        <strain evidence="6 8">ACAM 607</strain>
        <strain evidence="7 9">IC036</strain>
    </source>
</reference>
<dbReference type="AlphaFoldDB" id="A0A5C6Q7Z5"/>
<name>A0A5C6Q7Z5_9GAMM</name>
<dbReference type="EMBL" id="VOLQ01000025">
    <property type="protein sequence ID" value="TWX65134.1"/>
    <property type="molecule type" value="Genomic_DNA"/>
</dbReference>
<keyword evidence="2 3" id="KW-0807">Transducer</keyword>
<dbReference type="RefSeq" id="WP_146800391.1">
    <property type="nucleotide sequence ID" value="NZ_VOLP01000024.1"/>
</dbReference>